<evidence type="ECO:0000256" key="5">
    <source>
        <dbReference type="ARBA" id="ARBA00022676"/>
    </source>
</evidence>
<evidence type="ECO:0000256" key="7">
    <source>
        <dbReference type="ARBA" id="ARBA00022692"/>
    </source>
</evidence>
<dbReference type="Gene3D" id="3.90.550.50">
    <property type="match status" value="1"/>
</dbReference>
<evidence type="ECO:0000256" key="3">
    <source>
        <dbReference type="ARBA" id="ARBA00006462"/>
    </source>
</evidence>
<dbReference type="GO" id="GO:0000166">
    <property type="term" value="F:nucleotide binding"/>
    <property type="evidence" value="ECO:0007669"/>
    <property type="project" value="UniProtKB-KW"/>
</dbReference>
<evidence type="ECO:0000256" key="6">
    <source>
        <dbReference type="ARBA" id="ARBA00022679"/>
    </source>
</evidence>
<evidence type="ECO:0000256" key="11">
    <source>
        <dbReference type="ARBA" id="ARBA00023136"/>
    </source>
</evidence>
<evidence type="ECO:0000259" key="13">
    <source>
        <dbReference type="Pfam" id="PF02434"/>
    </source>
</evidence>
<dbReference type="PANTHER" id="PTHR23033">
    <property type="entry name" value="BETA1,3-GALACTOSYLTRANSFERASE"/>
    <property type="match status" value="1"/>
</dbReference>
<evidence type="ECO:0000256" key="1">
    <source>
        <dbReference type="ARBA" id="ARBA00004606"/>
    </source>
</evidence>
<evidence type="ECO:0000256" key="12">
    <source>
        <dbReference type="SAM" id="SignalP"/>
    </source>
</evidence>
<evidence type="ECO:0000256" key="8">
    <source>
        <dbReference type="ARBA" id="ARBA00022741"/>
    </source>
</evidence>
<evidence type="ECO:0000313" key="14">
    <source>
        <dbReference type="Proteomes" id="UP000038045"/>
    </source>
</evidence>
<keyword evidence="11" id="KW-0472">Membrane</keyword>
<comment type="subcellular location">
    <subcellularLocation>
        <location evidence="1">Membrane</location>
        <topology evidence="1">Single-pass type II membrane protein</topology>
    </subcellularLocation>
</comment>
<dbReference type="GO" id="GO:0016263">
    <property type="term" value="F:glycoprotein-N-acetylgalactosamine 3-beta-galactosyltransferase activity"/>
    <property type="evidence" value="ECO:0007669"/>
    <property type="project" value="UniProtKB-EC"/>
</dbReference>
<keyword evidence="7" id="KW-0812">Transmembrane</keyword>
<feature type="signal peptide" evidence="12">
    <location>
        <begin position="1"/>
        <end position="19"/>
    </location>
</feature>
<keyword evidence="8" id="KW-0547">Nucleotide-binding</keyword>
<feature type="domain" description="Fringe-like glycosyltransferase" evidence="13">
    <location>
        <begin position="242"/>
        <end position="446"/>
    </location>
</feature>
<dbReference type="GO" id="GO:0016020">
    <property type="term" value="C:membrane"/>
    <property type="evidence" value="ECO:0007669"/>
    <property type="project" value="UniProtKB-SubCell"/>
</dbReference>
<dbReference type="InterPro" id="IPR029044">
    <property type="entry name" value="Nucleotide-diphossugar_trans"/>
</dbReference>
<evidence type="ECO:0000256" key="9">
    <source>
        <dbReference type="ARBA" id="ARBA00022968"/>
    </source>
</evidence>
<keyword evidence="10" id="KW-1133">Transmembrane helix</keyword>
<dbReference type="InterPro" id="IPR003378">
    <property type="entry name" value="Fringe-like_glycosylTrfase"/>
</dbReference>
<dbReference type="SUPFAM" id="SSF53448">
    <property type="entry name" value="Nucleotide-diphospho-sugar transferases"/>
    <property type="match status" value="1"/>
</dbReference>
<dbReference type="InterPro" id="IPR026050">
    <property type="entry name" value="C1GALT1/C1GALT1_chp1"/>
</dbReference>
<keyword evidence="5" id="KW-0328">Glycosyltransferase</keyword>
<keyword evidence="9" id="KW-0735">Signal-anchor</keyword>
<keyword evidence="14" id="KW-1185">Reference proteome</keyword>
<dbReference type="Pfam" id="PF02434">
    <property type="entry name" value="Fringe"/>
    <property type="match status" value="1"/>
</dbReference>
<dbReference type="EC" id="2.4.1.122" evidence="4"/>
<comment type="similarity">
    <text evidence="3">Belongs to the glycosyltransferase 31 family. Beta3-Gal-T subfamily.</text>
</comment>
<accession>A0A0N4ZQX0</accession>
<dbReference type="PANTHER" id="PTHR23033:SF14">
    <property type="entry name" value="GLYCOPROTEIN-N-ACETYLGALACTOSAMINE 3-BETA-GALACTOSYLTRANSFERASE 1-RELATED"/>
    <property type="match status" value="1"/>
</dbReference>
<evidence type="ECO:0000256" key="10">
    <source>
        <dbReference type="ARBA" id="ARBA00022989"/>
    </source>
</evidence>
<dbReference type="AlphaFoldDB" id="A0A0N4ZQX0"/>
<reference evidence="15" key="1">
    <citation type="submission" date="2017-02" db="UniProtKB">
        <authorList>
            <consortium name="WormBaseParasite"/>
        </authorList>
    </citation>
    <scope>IDENTIFICATION</scope>
</reference>
<evidence type="ECO:0000256" key="4">
    <source>
        <dbReference type="ARBA" id="ARBA00012557"/>
    </source>
</evidence>
<proteinExistence type="inferred from homology"/>
<evidence type="ECO:0000313" key="15">
    <source>
        <dbReference type="WBParaSite" id="PTRK_0001091100.1"/>
    </source>
</evidence>
<name>A0A0N4ZQX0_PARTI</name>
<dbReference type="WBParaSite" id="PTRK_0001091100.1">
    <property type="protein sequence ID" value="PTRK_0001091100.1"/>
    <property type="gene ID" value="PTRK_0001091100"/>
</dbReference>
<dbReference type="Proteomes" id="UP000038045">
    <property type="component" value="Unplaced"/>
</dbReference>
<protein>
    <recommendedName>
        <fullName evidence="4">N-acetylgalactosaminide beta-1,3-galactosyltransferase</fullName>
        <ecNumber evidence="4">2.4.1.122</ecNumber>
    </recommendedName>
</protein>
<comment type="pathway">
    <text evidence="2">Protein modification; protein glycosylation.</text>
</comment>
<sequence length="474" mass="55573">MKVIFFFIIFIFLTKNSHQLKKSPFALIFLSQEWKYEDMHMNKTKKEIKEQEEELKLEDSQILTPKELLKNVNGYWTIFPLISSIVTNKKLTKKDWYLFINPLTKINLKELLKFINSSDINKNTYYGKGITDSHPVIIHHYYGYDGIKHKLKFYPLFSSGFLINFKVLKNIYSKMEENNIFLSDFNIDPKFEFAKFLYESLNVELTNSDKFCVGKDNNNCITVYKEATYDKNTYECKYNVNDNNSFMAVKTYSGNHKKRLSVIMNTWSKNLRNIGYFSDIVDNNIPTINLNIPNTLKGHCGKTFGIMKYFIDNEKYINFKWLLIGDDDTLFNITKLHEMLSCINYEEPIVVGERYGYGYKNGPEYGYDYPTGGSGMFFTREAIKKILNNCFCPNIDSPDDMIIGLCLKKENIKLIHSSSLHQASVKDYSIEYVRHTSPVSFHKFNDIDPYYVYQLFLSSSQDDISSKRDKNVEL</sequence>
<dbReference type="STRING" id="131310.A0A0N4ZQX0"/>
<evidence type="ECO:0000256" key="2">
    <source>
        <dbReference type="ARBA" id="ARBA00004922"/>
    </source>
</evidence>
<feature type="chain" id="PRO_5005892089" description="N-acetylgalactosaminide beta-1,3-galactosyltransferase" evidence="12">
    <location>
        <begin position="20"/>
        <end position="474"/>
    </location>
</feature>
<keyword evidence="6" id="KW-0808">Transferase</keyword>
<keyword evidence="12" id="KW-0732">Signal</keyword>
<organism evidence="14 15">
    <name type="scientific">Parastrongyloides trichosuri</name>
    <name type="common">Possum-specific nematode worm</name>
    <dbReference type="NCBI Taxonomy" id="131310"/>
    <lineage>
        <taxon>Eukaryota</taxon>
        <taxon>Metazoa</taxon>
        <taxon>Ecdysozoa</taxon>
        <taxon>Nematoda</taxon>
        <taxon>Chromadorea</taxon>
        <taxon>Rhabditida</taxon>
        <taxon>Tylenchina</taxon>
        <taxon>Panagrolaimomorpha</taxon>
        <taxon>Strongyloidoidea</taxon>
        <taxon>Strongyloididae</taxon>
        <taxon>Parastrongyloides</taxon>
    </lineage>
</organism>